<sequence length="492" mass="53557">MTRISSYTLKVILAASFGSITYGYASGIAAAIVAQPNFLKYFDYGRSTNIADAFNGLFSGSGIIGVLFGGFVSEKFGRKPAIFTGCGIAMLGGILMTASVALSMLYVARIVMGISVGMLVMLIPLYQTEVAPAEGRGLLVSMHGVMILLGYSLAGWINIGLYFASIKSNWRVAFAFQILWPLCLAISMCFLPESPRWLVEHDLIGKARSVFTVLEPLLTDDEFELLVSQISNESKSASWKSVITMKSYRKRLLIGLLVMIGGQGTGTVAITNYGPTIYGNLGFDNLQQLYIGTGQITSGILWNFISGILADVLGRKALMMIGFLGAGVLSMTLETIMCALYAGTNNKGGNSAAVFFMYLHILFYGGTTDATTYVYVNEIWPTHIRSKGSALCTTGLFIGILAFTTGVTTAMQNIGWKFYLVFICMSFVNFFLLWVFVPETKNLTLEEIGELFGDVNADSIDHKSVESHAYKENEKLKGIVRVNSFENSQTSV</sequence>
<name>A0ACC2WE08_9TREE</name>
<accession>A0ACC2WE08</accession>
<comment type="caution">
    <text evidence="1">The sequence shown here is derived from an EMBL/GenBank/DDBJ whole genome shotgun (WGS) entry which is preliminary data.</text>
</comment>
<dbReference type="EMBL" id="JASBWR010000017">
    <property type="protein sequence ID" value="KAJ9109656.1"/>
    <property type="molecule type" value="Genomic_DNA"/>
</dbReference>
<evidence type="ECO:0000313" key="1">
    <source>
        <dbReference type="EMBL" id="KAJ9109656.1"/>
    </source>
</evidence>
<reference evidence="1" key="1">
    <citation type="submission" date="2023-04" db="EMBL/GenBank/DDBJ databases">
        <title>Draft Genome sequencing of Naganishia species isolated from polar environments using Oxford Nanopore Technology.</title>
        <authorList>
            <person name="Leo P."/>
            <person name="Venkateswaran K."/>
        </authorList>
    </citation>
    <scope>NUCLEOTIDE SEQUENCE</scope>
    <source>
        <strain evidence="1">MNA-CCFEE 5261</strain>
    </source>
</reference>
<protein>
    <submittedName>
        <fullName evidence="1">Uncharacterized protein</fullName>
    </submittedName>
</protein>
<keyword evidence="2" id="KW-1185">Reference proteome</keyword>
<organism evidence="1 2">
    <name type="scientific">Naganishia cerealis</name>
    <dbReference type="NCBI Taxonomy" id="610337"/>
    <lineage>
        <taxon>Eukaryota</taxon>
        <taxon>Fungi</taxon>
        <taxon>Dikarya</taxon>
        <taxon>Basidiomycota</taxon>
        <taxon>Agaricomycotina</taxon>
        <taxon>Tremellomycetes</taxon>
        <taxon>Filobasidiales</taxon>
        <taxon>Filobasidiaceae</taxon>
        <taxon>Naganishia</taxon>
    </lineage>
</organism>
<dbReference type="Proteomes" id="UP001241377">
    <property type="component" value="Unassembled WGS sequence"/>
</dbReference>
<evidence type="ECO:0000313" key="2">
    <source>
        <dbReference type="Proteomes" id="UP001241377"/>
    </source>
</evidence>
<gene>
    <name evidence="1" type="ORF">QFC19_002097</name>
</gene>
<proteinExistence type="predicted"/>